<name>A0A0K9PS00_ZOSMR</name>
<proteinExistence type="predicted"/>
<dbReference type="OrthoDB" id="46564at2759"/>
<dbReference type="PANTHER" id="PTHR23108">
    <property type="entry name" value="METHYLTRANSFERASE-RELATED"/>
    <property type="match status" value="1"/>
</dbReference>
<dbReference type="InterPro" id="IPR038899">
    <property type="entry name" value="METTL22"/>
</dbReference>
<dbReference type="SUPFAM" id="SSF53335">
    <property type="entry name" value="S-adenosyl-L-methionine-dependent methyltransferases"/>
    <property type="match status" value="1"/>
</dbReference>
<dbReference type="GO" id="GO:0008276">
    <property type="term" value="F:protein methyltransferase activity"/>
    <property type="evidence" value="ECO:0000318"/>
    <property type="project" value="GO_Central"/>
</dbReference>
<evidence type="ECO:0008006" key="4">
    <source>
        <dbReference type="Google" id="ProtNLM"/>
    </source>
</evidence>
<evidence type="ECO:0000256" key="1">
    <source>
        <dbReference type="SAM" id="MobiDB-lite"/>
    </source>
</evidence>
<dbReference type="AlphaFoldDB" id="A0A0K9PS00"/>
<dbReference type="Pfam" id="PF10294">
    <property type="entry name" value="Methyltransf_16"/>
    <property type="match status" value="1"/>
</dbReference>
<dbReference type="PANTHER" id="PTHR23108:SF3">
    <property type="entry name" value="METHYLTRANSFERASE FAMILY PROTEIN"/>
    <property type="match status" value="1"/>
</dbReference>
<keyword evidence="3" id="KW-1185">Reference proteome</keyword>
<dbReference type="STRING" id="29655.A0A0K9PS00"/>
<reference evidence="3" key="1">
    <citation type="journal article" date="2016" name="Nature">
        <title>The genome of the seagrass Zostera marina reveals angiosperm adaptation to the sea.</title>
        <authorList>
            <person name="Olsen J.L."/>
            <person name="Rouze P."/>
            <person name="Verhelst B."/>
            <person name="Lin Y.-C."/>
            <person name="Bayer T."/>
            <person name="Collen J."/>
            <person name="Dattolo E."/>
            <person name="De Paoli E."/>
            <person name="Dittami S."/>
            <person name="Maumus F."/>
            <person name="Michel G."/>
            <person name="Kersting A."/>
            <person name="Lauritano C."/>
            <person name="Lohaus R."/>
            <person name="Toepel M."/>
            <person name="Tonon T."/>
            <person name="Vanneste K."/>
            <person name="Amirebrahimi M."/>
            <person name="Brakel J."/>
            <person name="Bostroem C."/>
            <person name="Chovatia M."/>
            <person name="Grimwood J."/>
            <person name="Jenkins J.W."/>
            <person name="Jueterbock A."/>
            <person name="Mraz A."/>
            <person name="Stam W.T."/>
            <person name="Tice H."/>
            <person name="Bornberg-Bauer E."/>
            <person name="Green P.J."/>
            <person name="Pearson G.A."/>
            <person name="Procaccini G."/>
            <person name="Duarte C.M."/>
            <person name="Schmutz J."/>
            <person name="Reusch T.B.H."/>
            <person name="Van de Peer Y."/>
        </authorList>
    </citation>
    <scope>NUCLEOTIDE SEQUENCE [LARGE SCALE GENOMIC DNA]</scope>
    <source>
        <strain evidence="3">cv. Finnish</strain>
    </source>
</reference>
<dbReference type="Proteomes" id="UP000036987">
    <property type="component" value="Unassembled WGS sequence"/>
</dbReference>
<dbReference type="GO" id="GO:0005634">
    <property type="term" value="C:nucleus"/>
    <property type="evidence" value="ECO:0000318"/>
    <property type="project" value="GO_Central"/>
</dbReference>
<dbReference type="OMA" id="WGNSDHI"/>
<dbReference type="EMBL" id="LFYR01000692">
    <property type="protein sequence ID" value="KMZ71015.1"/>
    <property type="molecule type" value="Genomic_DNA"/>
</dbReference>
<evidence type="ECO:0000313" key="2">
    <source>
        <dbReference type="EMBL" id="KMZ71015.1"/>
    </source>
</evidence>
<sequence>MTSSPSLGYTESGPSGGGRGGSGDNDDDDIVCLESFFVNRNYEVSTFTFGSHVIPLFCLQSASTDYDLTGQLVWPGAILMNNYLSKNAEILQGHSVIELGSGVGITGILCSRFCNEVVLTDHNDEVLEILNKNIELQRSSGTIVSAGLNAEKLEWGNHCHLDQIKQKYSNGFDIILGADICFQQSSIPPLFYTVTKLLHSIQCHESKFILAYVSRSKSMDAMVMSEAHKHGMKINEISGTRTIISNLFGVVYEITLN</sequence>
<protein>
    <recommendedName>
        <fullName evidence="4">Protein N-lysine methyltransferase METTL21A</fullName>
    </recommendedName>
</protein>
<evidence type="ECO:0000313" key="3">
    <source>
        <dbReference type="Proteomes" id="UP000036987"/>
    </source>
</evidence>
<accession>A0A0K9PS00</accession>
<feature type="compositionally biased region" description="Gly residues" evidence="1">
    <location>
        <begin position="14"/>
        <end position="23"/>
    </location>
</feature>
<dbReference type="InterPro" id="IPR029063">
    <property type="entry name" value="SAM-dependent_MTases_sf"/>
</dbReference>
<organism evidence="2 3">
    <name type="scientific">Zostera marina</name>
    <name type="common">Eelgrass</name>
    <dbReference type="NCBI Taxonomy" id="29655"/>
    <lineage>
        <taxon>Eukaryota</taxon>
        <taxon>Viridiplantae</taxon>
        <taxon>Streptophyta</taxon>
        <taxon>Embryophyta</taxon>
        <taxon>Tracheophyta</taxon>
        <taxon>Spermatophyta</taxon>
        <taxon>Magnoliopsida</taxon>
        <taxon>Liliopsida</taxon>
        <taxon>Zosteraceae</taxon>
        <taxon>Zostera</taxon>
    </lineage>
</organism>
<dbReference type="InterPro" id="IPR019410">
    <property type="entry name" value="Methyltransf_16"/>
</dbReference>
<dbReference type="Gene3D" id="3.40.50.150">
    <property type="entry name" value="Vaccinia Virus protein VP39"/>
    <property type="match status" value="1"/>
</dbReference>
<comment type="caution">
    <text evidence="2">The sequence shown here is derived from an EMBL/GenBank/DDBJ whole genome shotgun (WGS) entry which is preliminary data.</text>
</comment>
<feature type="region of interest" description="Disordered" evidence="1">
    <location>
        <begin position="1"/>
        <end position="24"/>
    </location>
</feature>
<gene>
    <name evidence="2" type="ORF">ZOSMA_18G01130</name>
</gene>